<dbReference type="Pfam" id="PF12680">
    <property type="entry name" value="SnoaL_2"/>
    <property type="match status" value="1"/>
</dbReference>
<dbReference type="EMBL" id="VJWX01000018">
    <property type="protein sequence ID" value="TVT60924.1"/>
    <property type="molecule type" value="Genomic_DNA"/>
</dbReference>
<dbReference type="Proteomes" id="UP000320011">
    <property type="component" value="Unassembled WGS sequence"/>
</dbReference>
<name>A0A558DIU1_9PSEU</name>
<protein>
    <submittedName>
        <fullName evidence="2">Nuclear transport factor 2 family protein</fullName>
    </submittedName>
</protein>
<dbReference type="InterPro" id="IPR032710">
    <property type="entry name" value="NTF2-like_dom_sf"/>
</dbReference>
<keyword evidence="3" id="KW-1185">Reference proteome</keyword>
<dbReference type="Gene3D" id="3.10.450.50">
    <property type="match status" value="1"/>
</dbReference>
<reference evidence="2 3" key="1">
    <citation type="submission" date="2019-07" db="EMBL/GenBank/DDBJ databases">
        <authorList>
            <person name="Duangmal K."/>
            <person name="Teo W.F.A."/>
        </authorList>
    </citation>
    <scope>NUCLEOTIDE SEQUENCE [LARGE SCALE GENOMIC DNA]</scope>
    <source>
        <strain evidence="2 3">TBRC 6029</strain>
    </source>
</reference>
<evidence type="ECO:0000259" key="1">
    <source>
        <dbReference type="Pfam" id="PF12680"/>
    </source>
</evidence>
<sequence>MTVAWRGRRTVDRTHDDDARTLEVFGRWYTAHESGDVAGLNATLGDEATVHSLFKPTPARGREAAVAHFTGVNATFSPLAMSLRHTPAAADGRVFAEVEFSGAFTGELTWGGVTTRGAGQGFRVPGVVVVRVADSAVRSVRTLFDRDEWLRQIGIPARWDDLEGARR</sequence>
<dbReference type="OrthoDB" id="3696698at2"/>
<reference evidence="2 3" key="2">
    <citation type="submission" date="2019-08" db="EMBL/GenBank/DDBJ databases">
        <title>Amycolatopsis acidicola sp. nov., isolated from peat swamp forest soil.</title>
        <authorList>
            <person name="Srisuk N."/>
        </authorList>
    </citation>
    <scope>NUCLEOTIDE SEQUENCE [LARGE SCALE GENOMIC DNA]</scope>
    <source>
        <strain evidence="2 3">TBRC 6029</strain>
    </source>
</reference>
<gene>
    <name evidence="2" type="ORF">FNH05_03660</name>
</gene>
<dbReference type="AlphaFoldDB" id="A0A558DIU1"/>
<proteinExistence type="predicted"/>
<dbReference type="SUPFAM" id="SSF54427">
    <property type="entry name" value="NTF2-like"/>
    <property type="match status" value="1"/>
</dbReference>
<evidence type="ECO:0000313" key="3">
    <source>
        <dbReference type="Proteomes" id="UP000320011"/>
    </source>
</evidence>
<comment type="caution">
    <text evidence="2">The sequence shown here is derived from an EMBL/GenBank/DDBJ whole genome shotgun (WGS) entry which is preliminary data.</text>
</comment>
<dbReference type="InterPro" id="IPR037401">
    <property type="entry name" value="SnoaL-like"/>
</dbReference>
<organism evidence="2 3">
    <name type="scientific">Amycolatopsis rhizosphaerae</name>
    <dbReference type="NCBI Taxonomy" id="2053003"/>
    <lineage>
        <taxon>Bacteria</taxon>
        <taxon>Bacillati</taxon>
        <taxon>Actinomycetota</taxon>
        <taxon>Actinomycetes</taxon>
        <taxon>Pseudonocardiales</taxon>
        <taxon>Pseudonocardiaceae</taxon>
        <taxon>Amycolatopsis</taxon>
    </lineage>
</organism>
<evidence type="ECO:0000313" key="2">
    <source>
        <dbReference type="EMBL" id="TVT60924.1"/>
    </source>
</evidence>
<feature type="domain" description="SnoaL-like" evidence="1">
    <location>
        <begin position="27"/>
        <end position="136"/>
    </location>
</feature>
<accession>A0A558DIU1</accession>